<proteinExistence type="predicted"/>
<dbReference type="InterPro" id="IPR027417">
    <property type="entry name" value="P-loop_NTPase"/>
</dbReference>
<evidence type="ECO:0000259" key="1">
    <source>
        <dbReference type="Pfam" id="PF19044"/>
    </source>
</evidence>
<dbReference type="AlphaFoldDB" id="A0A4R3VLL5"/>
<dbReference type="PANTHER" id="PTHR38467">
    <property type="match status" value="1"/>
</dbReference>
<feature type="non-terminal residue" evidence="2">
    <location>
        <position position="442"/>
    </location>
</feature>
<feature type="domain" description="TraG P-loop" evidence="1">
    <location>
        <begin position="387"/>
        <end position="439"/>
    </location>
</feature>
<keyword evidence="3" id="KW-1185">Reference proteome</keyword>
<sequence length="442" mass="51217">MKNNKKAFTLPYAGIDTINGHNVLYTLNGDYSIVMKISNSVLQYCADPQQYLNYQHVLLNASKILGENHAIQKQDIFIRKRYQEKPRKEFLEQQYQAHFMGRKYTEIQTYIIFTHQVKKSAFYTFDQHTLNNFLLSINKIYDLFVQANLEPEYLSKQQTDHYVRRILSMDFTSKHIAHDNIQAGNTEVYIGKKAVRSISLIDTDRIDLPEKIGSYHIKTESNGIQNFPVDNFFFLYDIPEYHCFIYNQIIEIPSQRKLLNYLEIKRNRHSSIPDPANTLCVEDIDRLLIDVARENQLLVHAHYSIVICCNPQSMERSANFIESALFQQGIIPSGNAFNQLELFRCALPGNSSELKKYDKFLTTIDAALCLFFKERLLVDEKSSFLLTFTDRSGIPVSIDPSDLPMQTGRIKNRNRFVLGSSGTGKSYAINAIVQQYLQYNMD</sequence>
<comment type="caution">
    <text evidence="2">The sequence shown here is derived from an EMBL/GenBank/DDBJ whole genome shotgun (WGS) entry which is preliminary data.</text>
</comment>
<protein>
    <submittedName>
        <fullName evidence="2">Type IV secretion system CagE/TrbE/VirB family protein</fullName>
    </submittedName>
</protein>
<gene>
    <name evidence="2" type="ORF">EDC17_10521</name>
</gene>
<dbReference type="Proteomes" id="UP000295197">
    <property type="component" value="Unassembled WGS sequence"/>
</dbReference>
<evidence type="ECO:0000313" key="2">
    <source>
        <dbReference type="EMBL" id="TCV07426.1"/>
    </source>
</evidence>
<organism evidence="2 3">
    <name type="scientific">Sphingobacterium alimentarium</name>
    <dbReference type="NCBI Taxonomy" id="797292"/>
    <lineage>
        <taxon>Bacteria</taxon>
        <taxon>Pseudomonadati</taxon>
        <taxon>Bacteroidota</taxon>
        <taxon>Sphingobacteriia</taxon>
        <taxon>Sphingobacteriales</taxon>
        <taxon>Sphingobacteriaceae</taxon>
        <taxon>Sphingobacterium</taxon>
    </lineage>
</organism>
<dbReference type="InterPro" id="IPR053155">
    <property type="entry name" value="F-pilin_assembly_TraC"/>
</dbReference>
<evidence type="ECO:0000313" key="3">
    <source>
        <dbReference type="Proteomes" id="UP000295197"/>
    </source>
</evidence>
<dbReference type="Gene3D" id="3.40.50.300">
    <property type="entry name" value="P-loop containing nucleotide triphosphate hydrolases"/>
    <property type="match status" value="1"/>
</dbReference>
<dbReference type="PANTHER" id="PTHR38467:SF1">
    <property type="entry name" value="CONJUGATIVE TRANSFER: ASSEMBLY"/>
    <property type="match status" value="1"/>
</dbReference>
<name>A0A4R3VLL5_9SPHI</name>
<dbReference type="SUPFAM" id="SSF52540">
    <property type="entry name" value="P-loop containing nucleoside triphosphate hydrolases"/>
    <property type="match status" value="1"/>
</dbReference>
<accession>A0A4R3VLL5</accession>
<reference evidence="2 3" key="1">
    <citation type="submission" date="2019-03" db="EMBL/GenBank/DDBJ databases">
        <title>Genomic Encyclopedia of Type Strains, Phase IV (KMG-IV): sequencing the most valuable type-strain genomes for metagenomic binning, comparative biology and taxonomic classification.</title>
        <authorList>
            <person name="Goeker M."/>
        </authorList>
    </citation>
    <scope>NUCLEOTIDE SEQUENCE [LARGE SCALE GENOMIC DNA]</scope>
    <source>
        <strain evidence="2 3">DSM 22362</strain>
    </source>
</reference>
<dbReference type="Pfam" id="PF19044">
    <property type="entry name" value="P-loop_TraG"/>
    <property type="match status" value="1"/>
</dbReference>
<dbReference type="InterPro" id="IPR043964">
    <property type="entry name" value="P-loop_TraG"/>
</dbReference>
<dbReference type="EMBL" id="SMBZ01000052">
    <property type="protein sequence ID" value="TCV07426.1"/>
    <property type="molecule type" value="Genomic_DNA"/>
</dbReference>